<protein>
    <submittedName>
        <fullName evidence="1">Uncharacterized protein</fullName>
    </submittedName>
</protein>
<sequence length="44" mass="4977">MAAAVNQQAPAQRPGSWRDTIVAQYETDQARLRVLLTEDPEEHL</sequence>
<dbReference type="RefSeq" id="WP_258369686.1">
    <property type="nucleotide sequence ID" value="NZ_QKLZ01000022.1"/>
</dbReference>
<reference evidence="1 2" key="1">
    <citation type="submission" date="2016-10" db="EMBL/GenBank/DDBJ databases">
        <authorList>
            <person name="Cai Z."/>
        </authorList>
    </citation>
    <scope>NUCLEOTIDE SEQUENCE [LARGE SCALE GENOMIC DNA]</scope>
    <source>
        <strain evidence="1 2">CGMCC 1.10826</strain>
    </source>
</reference>
<organism evidence="1 2">
    <name type="scientific">Georgenia satyanarayanai</name>
    <dbReference type="NCBI Taxonomy" id="860221"/>
    <lineage>
        <taxon>Bacteria</taxon>
        <taxon>Bacillati</taxon>
        <taxon>Actinomycetota</taxon>
        <taxon>Actinomycetes</taxon>
        <taxon>Micrococcales</taxon>
        <taxon>Bogoriellaceae</taxon>
        <taxon>Georgenia</taxon>
    </lineage>
</organism>
<gene>
    <name evidence="1" type="ORF">SAMN05216184_1229</name>
</gene>
<dbReference type="AlphaFoldDB" id="A0A2Y9ARK8"/>
<evidence type="ECO:0000313" key="1">
    <source>
        <dbReference type="EMBL" id="SSA47091.1"/>
    </source>
</evidence>
<accession>A0A2Y9ARK8</accession>
<evidence type="ECO:0000313" key="2">
    <source>
        <dbReference type="Proteomes" id="UP000250222"/>
    </source>
</evidence>
<dbReference type="Proteomes" id="UP000250222">
    <property type="component" value="Unassembled WGS sequence"/>
</dbReference>
<dbReference type="EMBL" id="UETB01000022">
    <property type="protein sequence ID" value="SSA47091.1"/>
    <property type="molecule type" value="Genomic_DNA"/>
</dbReference>
<name>A0A2Y9ARK8_9MICO</name>
<keyword evidence="2" id="KW-1185">Reference proteome</keyword>
<proteinExistence type="predicted"/>